<name>A0A545UH95_9GAMM</name>
<dbReference type="GO" id="GO:0000160">
    <property type="term" value="P:phosphorelay signal transduction system"/>
    <property type="evidence" value="ECO:0007669"/>
    <property type="project" value="InterPro"/>
</dbReference>
<dbReference type="Pfam" id="PF00072">
    <property type="entry name" value="Response_reg"/>
    <property type="match status" value="1"/>
</dbReference>
<dbReference type="SUPFAM" id="SSF52172">
    <property type="entry name" value="CheY-like"/>
    <property type="match status" value="1"/>
</dbReference>
<dbReference type="InterPro" id="IPR001789">
    <property type="entry name" value="Sig_transdc_resp-reg_receiver"/>
</dbReference>
<dbReference type="InterPro" id="IPR050595">
    <property type="entry name" value="Bact_response_regulator"/>
</dbReference>
<keyword evidence="1 2" id="KW-0597">Phosphoprotein</keyword>
<evidence type="ECO:0000313" key="5">
    <source>
        <dbReference type="Proteomes" id="UP000315439"/>
    </source>
</evidence>
<evidence type="ECO:0000256" key="1">
    <source>
        <dbReference type="ARBA" id="ARBA00022553"/>
    </source>
</evidence>
<dbReference type="OrthoDB" id="8874570at2"/>
<evidence type="ECO:0000256" key="2">
    <source>
        <dbReference type="PROSITE-ProRule" id="PRU00169"/>
    </source>
</evidence>
<dbReference type="InterPro" id="IPR011006">
    <property type="entry name" value="CheY-like_superfamily"/>
</dbReference>
<feature type="domain" description="Response regulatory" evidence="3">
    <location>
        <begin position="5"/>
        <end position="120"/>
    </location>
</feature>
<accession>A0A545UH95</accession>
<dbReference type="EMBL" id="VIKS01000003">
    <property type="protein sequence ID" value="TQV88835.1"/>
    <property type="molecule type" value="Genomic_DNA"/>
</dbReference>
<feature type="modified residue" description="4-aspartylphosphate" evidence="2">
    <location>
        <position position="53"/>
    </location>
</feature>
<dbReference type="Proteomes" id="UP000315439">
    <property type="component" value="Unassembled WGS sequence"/>
</dbReference>
<proteinExistence type="predicted"/>
<sequence>MTTDSILITDDSQENRMLLKGLLEDNYSVAEADSGEACLSAIAESPPSLVLLDINMPGKSGYEVCIELRKNSRTSSLPVIFVSGMDSTEERLAGFEAGADDFVTKPVDFEQLSNKIESILHKGKELKTARENASGAVQVAVEAMTSGSELGQVIQFVKRLQELDTEEKVGLAIVDIMNAFKLNVSVLIFGDSPLFVGCKENSIEAKLLEKFRMAKERITNSGIRTIILSKNFIFLVKNMPLDDESRYGRFKDHLAILADIADKRLESLKMKQALENHKVEVLKQVIQLTEQKVAYVKEKIQLHTGNINDEMNGMIANLQGILFSLSLDEDQEIKLMALASDTSNKLQESAKNTAHLDSNLTRVLEALYKLLEEHQ</sequence>
<evidence type="ECO:0000313" key="4">
    <source>
        <dbReference type="EMBL" id="TQV88835.1"/>
    </source>
</evidence>
<organism evidence="4 5">
    <name type="scientific">Aliikangiella coralliicola</name>
    <dbReference type="NCBI Taxonomy" id="2592383"/>
    <lineage>
        <taxon>Bacteria</taxon>
        <taxon>Pseudomonadati</taxon>
        <taxon>Pseudomonadota</taxon>
        <taxon>Gammaproteobacteria</taxon>
        <taxon>Oceanospirillales</taxon>
        <taxon>Pleioneaceae</taxon>
        <taxon>Aliikangiella</taxon>
    </lineage>
</organism>
<keyword evidence="5" id="KW-1185">Reference proteome</keyword>
<dbReference type="RefSeq" id="WP_142892320.1">
    <property type="nucleotide sequence ID" value="NZ_ML660161.1"/>
</dbReference>
<dbReference type="PROSITE" id="PS50110">
    <property type="entry name" value="RESPONSE_REGULATORY"/>
    <property type="match status" value="1"/>
</dbReference>
<evidence type="ECO:0000259" key="3">
    <source>
        <dbReference type="PROSITE" id="PS50110"/>
    </source>
</evidence>
<comment type="caution">
    <text evidence="4">The sequence shown here is derived from an EMBL/GenBank/DDBJ whole genome shotgun (WGS) entry which is preliminary data.</text>
</comment>
<dbReference type="PANTHER" id="PTHR44591">
    <property type="entry name" value="STRESS RESPONSE REGULATOR PROTEIN 1"/>
    <property type="match status" value="1"/>
</dbReference>
<dbReference type="Gene3D" id="3.40.50.2300">
    <property type="match status" value="1"/>
</dbReference>
<dbReference type="SMART" id="SM00448">
    <property type="entry name" value="REC"/>
    <property type="match status" value="1"/>
</dbReference>
<protein>
    <submittedName>
        <fullName evidence="4">Response regulator</fullName>
    </submittedName>
</protein>
<gene>
    <name evidence="4" type="ORF">FLL46_04695</name>
</gene>
<reference evidence="4 5" key="1">
    <citation type="submission" date="2019-07" db="EMBL/GenBank/DDBJ databases">
        <title>Draft genome for Aliikangiella sp. M105.</title>
        <authorList>
            <person name="Wang G."/>
        </authorList>
    </citation>
    <scope>NUCLEOTIDE SEQUENCE [LARGE SCALE GENOMIC DNA]</scope>
    <source>
        <strain evidence="4 5">M105</strain>
    </source>
</reference>
<dbReference type="PANTHER" id="PTHR44591:SF3">
    <property type="entry name" value="RESPONSE REGULATORY DOMAIN-CONTAINING PROTEIN"/>
    <property type="match status" value="1"/>
</dbReference>
<dbReference type="AlphaFoldDB" id="A0A545UH95"/>